<protein>
    <submittedName>
        <fullName evidence="3">Uncharacterized protein</fullName>
    </submittedName>
</protein>
<dbReference type="RefSeq" id="WP_111870094.1">
    <property type="nucleotide sequence ID" value="NZ_QLYX01000011.1"/>
</dbReference>
<keyword evidence="2" id="KW-0812">Transmembrane</keyword>
<comment type="caution">
    <text evidence="3">The sequence shown here is derived from an EMBL/GenBank/DDBJ whole genome shotgun (WGS) entry which is preliminary data.</text>
</comment>
<dbReference type="AlphaFoldDB" id="A0A365H1K5"/>
<name>A0A365H1K5_9ACTN</name>
<keyword evidence="2" id="KW-0472">Membrane</keyword>
<keyword evidence="4" id="KW-1185">Reference proteome</keyword>
<evidence type="ECO:0000313" key="4">
    <source>
        <dbReference type="Proteomes" id="UP000251891"/>
    </source>
</evidence>
<dbReference type="EMBL" id="QLYX01000011">
    <property type="protein sequence ID" value="RAY12906.1"/>
    <property type="molecule type" value="Genomic_DNA"/>
</dbReference>
<sequence length="80" mass="8443">MPGLEALAGQAVAVVFLGMACTIAVWELYRPAARYALSRLCRITRLTGRAAAPRAETAGRSRPGRRPVPAPIPGGDRNDG</sequence>
<evidence type="ECO:0000256" key="1">
    <source>
        <dbReference type="SAM" id="MobiDB-lite"/>
    </source>
</evidence>
<dbReference type="Proteomes" id="UP000251891">
    <property type="component" value="Unassembled WGS sequence"/>
</dbReference>
<gene>
    <name evidence="3" type="ORF">DPM19_23135</name>
</gene>
<evidence type="ECO:0000313" key="3">
    <source>
        <dbReference type="EMBL" id="RAY12906.1"/>
    </source>
</evidence>
<feature type="region of interest" description="Disordered" evidence="1">
    <location>
        <begin position="50"/>
        <end position="80"/>
    </location>
</feature>
<evidence type="ECO:0000256" key="2">
    <source>
        <dbReference type="SAM" id="Phobius"/>
    </source>
</evidence>
<keyword evidence="2" id="KW-1133">Transmembrane helix</keyword>
<accession>A0A365H1K5</accession>
<proteinExistence type="predicted"/>
<feature type="transmembrane region" description="Helical" evidence="2">
    <location>
        <begin position="6"/>
        <end position="29"/>
    </location>
</feature>
<reference evidence="3 4" key="1">
    <citation type="submission" date="2018-06" db="EMBL/GenBank/DDBJ databases">
        <title>Actinomadura craniellae sp. nov. isolated from marine sponge Craniella sp.</title>
        <authorList>
            <person name="Li L."/>
            <person name="Xu Q.H."/>
            <person name="Lin H.W."/>
            <person name="Lu Y.H."/>
        </authorList>
    </citation>
    <scope>NUCLEOTIDE SEQUENCE [LARGE SCALE GENOMIC DNA]</scope>
    <source>
        <strain evidence="3 4">LHW63021</strain>
    </source>
</reference>
<organism evidence="3 4">
    <name type="scientific">Actinomadura craniellae</name>
    <dbReference type="NCBI Taxonomy" id="2231787"/>
    <lineage>
        <taxon>Bacteria</taxon>
        <taxon>Bacillati</taxon>
        <taxon>Actinomycetota</taxon>
        <taxon>Actinomycetes</taxon>
        <taxon>Streptosporangiales</taxon>
        <taxon>Thermomonosporaceae</taxon>
        <taxon>Actinomadura</taxon>
    </lineage>
</organism>